<dbReference type="Proteomes" id="UP001189429">
    <property type="component" value="Unassembled WGS sequence"/>
</dbReference>
<comment type="caution">
    <text evidence="3">The sequence shown here is derived from an EMBL/GenBank/DDBJ whole genome shotgun (WGS) entry which is preliminary data.</text>
</comment>
<keyword evidence="4" id="KW-1185">Reference proteome</keyword>
<organism evidence="3 4">
    <name type="scientific">Prorocentrum cordatum</name>
    <dbReference type="NCBI Taxonomy" id="2364126"/>
    <lineage>
        <taxon>Eukaryota</taxon>
        <taxon>Sar</taxon>
        <taxon>Alveolata</taxon>
        <taxon>Dinophyceae</taxon>
        <taxon>Prorocentrales</taxon>
        <taxon>Prorocentraceae</taxon>
        <taxon>Prorocentrum</taxon>
    </lineage>
</organism>
<dbReference type="Gene3D" id="3.30.420.10">
    <property type="entry name" value="Ribonuclease H-like superfamily/Ribonuclease H"/>
    <property type="match status" value="1"/>
</dbReference>
<feature type="non-terminal residue" evidence="3">
    <location>
        <position position="1"/>
    </location>
</feature>
<evidence type="ECO:0000256" key="2">
    <source>
        <dbReference type="SAM" id="MobiDB-lite"/>
    </source>
</evidence>
<feature type="region of interest" description="Disordered" evidence="2">
    <location>
        <begin position="92"/>
        <end position="117"/>
    </location>
</feature>
<reference evidence="3" key="1">
    <citation type="submission" date="2023-10" db="EMBL/GenBank/DDBJ databases">
        <authorList>
            <person name="Chen Y."/>
            <person name="Shah S."/>
            <person name="Dougan E. K."/>
            <person name="Thang M."/>
            <person name="Chan C."/>
        </authorList>
    </citation>
    <scope>NUCLEOTIDE SEQUENCE [LARGE SCALE GENOMIC DNA]</scope>
</reference>
<feature type="region of interest" description="Disordered" evidence="2">
    <location>
        <begin position="43"/>
        <end position="62"/>
    </location>
</feature>
<evidence type="ECO:0008006" key="5">
    <source>
        <dbReference type="Google" id="ProtNLM"/>
    </source>
</evidence>
<accession>A0ABN9Y9J5</accession>
<feature type="coiled-coil region" evidence="1">
    <location>
        <begin position="129"/>
        <end position="163"/>
    </location>
</feature>
<feature type="region of interest" description="Disordered" evidence="2">
    <location>
        <begin position="211"/>
        <end position="233"/>
    </location>
</feature>
<feature type="compositionally biased region" description="Basic and acidic residues" evidence="2">
    <location>
        <begin position="43"/>
        <end position="52"/>
    </location>
</feature>
<name>A0ABN9Y9J5_9DINO</name>
<keyword evidence="1" id="KW-0175">Coiled coil</keyword>
<evidence type="ECO:0000313" key="3">
    <source>
        <dbReference type="EMBL" id="CAK0908700.1"/>
    </source>
</evidence>
<dbReference type="InterPro" id="IPR036397">
    <property type="entry name" value="RNaseH_sf"/>
</dbReference>
<evidence type="ECO:0000313" key="4">
    <source>
        <dbReference type="Proteomes" id="UP001189429"/>
    </source>
</evidence>
<dbReference type="SUPFAM" id="SSF53098">
    <property type="entry name" value="Ribonuclease H-like"/>
    <property type="match status" value="1"/>
</dbReference>
<dbReference type="EMBL" id="CAUYUJ010022060">
    <property type="protein sequence ID" value="CAK0908700.1"/>
    <property type="molecule type" value="Genomic_DNA"/>
</dbReference>
<feature type="non-terminal residue" evidence="3">
    <location>
        <position position="1530"/>
    </location>
</feature>
<sequence length="1530" mass="172671">AQRKASTYKDVKGPTYKDVLLGPSKREVALQKQVDIMRAQLQDLKKQQHATHEDEDDEKPVDLDKLFRWAQSCRSEWGDQSTEYQQAHERYMRAKDAKQSTKPHSVQLTKARAAREKLEKEEAAIHGEVKRHQKAMQDAQEKLAKKREQLEVAKAKESELKVQDVSIKGKGFLTAMQKQCEWAVEGSGISKEEYEHVFAALARVLDNFREEPKENKDGMDTEEAGVDKQDASRDLSCRQKNKRRYAQVGCLRVPAKHSERGGSRHRQNKFESITLWTFNGSGWGTLKERIENAEGGLLQCYAVQEHRLTGDKIAVVSQSMKAKVCQFGGVEANPTIGPGGEAGTSAGVAVVVPRCTGMAYMLGKEKWDLSPRNNPGRAAAAWLSVGKGIIYATVYLWTAEGMSFRNTEIINKVICQLEALGAPWIIGGGFQVAPEKMTEVENVKMAKARVVASGASCGTCRHAYGVSEIDYFIVADSLVNQVMYVRVQEEWPSAPHKPVGLTLRLKAQERMVRALEKPKKLPELGIGCTPAPPQYREIACFRAQEVANQEWGQYMQTLEQEAFAARGLEWAPDHPAAGRAEGPTWRIKPLSFGGANAPPAAREAVWWRWLARTLQSLQGAYARLKAARNGDIQRRRQEEAIAQEHQFIIAHRRTKHLNAKEQGRWQARCGLLAAGLPRGAQQEAKLQQWMQESQGEMTEYDQKLLKERRARWADRLQEAAAGAAGGLHKLSKAASVWRPRRAGSMDSADPIEAAEYTLKEWKVVWRVGEQIQKVERPWEREERDKLEPFTDQDVDKLKEVARTFRKKTGVGIDRWHPSMLQGASGEAYVKLLDFYMEVERTLRWPIHMGTVLFFTIPKTYTTDRVIGLLPTTIRVWEIMREPYMVEWVLLSHEMGDVEEQSEETQATVTAVLDLVKAFEKVSLHVLWEAGKQLKFNTGVLAVVCSYFAMTRRLIVGDPVSSETETVTTIIAGSKFPVCFLKMVIQSTVDGLVVERPRARWRMYVGDLCVRLRQQRGHIVTEFGETIDSCFRGFEGLGLKFSVGSKGRGAVMAGAKWARRAVTGPMQERGLPVVKACPYLGVDIVAHGTAVKTKSGKRHAVMKVRSRRLLALKGGRKMTKGVGLVYKCGLKRSEGYALNMQEVCPMDIAVMVRKDVQATLWEEWTQAEEFKSLSPITLLAPAVAQLRARDFPKHARNAAKKVFVGGAWAMEKLCRRNIVPTDTCLACGEAVGTEHHRHYKCHALRSQRLHAQADWQRVAEQQDTNMLWTRGLVRSPEADWKFVGIEEDQYYEQVVDGEEDYFTGDIVCDGSKLGYSDWAQTGWAAMSLNDNGTAKMQMWGPLPCSLPIHRRVKRAELWAFLKVLGRMLPPGQVYTDHKGIVEGLQRGERWCTSWKRPRADLWRRIWHKVKDLGLDIHCVKHVKAHRSKSRIGQLEGEDLEIAKGNSEVDLLAKVGAEMDAHYGKHQALEDLAGRVRWALQNIGWWYQKMGGTWPDAPPTEKGVPRRRVPKPMLTLTEHDVVETGGWQVCIR</sequence>
<protein>
    <recommendedName>
        <fullName evidence="5">RNase H type-1 domain-containing protein</fullName>
    </recommendedName>
</protein>
<dbReference type="InterPro" id="IPR012337">
    <property type="entry name" value="RNaseH-like_sf"/>
</dbReference>
<proteinExistence type="predicted"/>
<gene>
    <name evidence="3" type="ORF">PCOR1329_LOCUS83309</name>
</gene>
<evidence type="ECO:0000256" key="1">
    <source>
        <dbReference type="SAM" id="Coils"/>
    </source>
</evidence>